<gene>
    <name evidence="1" type="ORF">CWB99_05670</name>
</gene>
<protein>
    <submittedName>
        <fullName evidence="1">Uncharacterized protein</fullName>
    </submittedName>
</protein>
<name>A0A5S3WPV0_9GAMM</name>
<evidence type="ECO:0000313" key="1">
    <source>
        <dbReference type="EMBL" id="TMP30822.1"/>
    </source>
</evidence>
<accession>A0A5S3WPV0</accession>
<dbReference type="EMBL" id="PNCI01000010">
    <property type="protein sequence ID" value="TMP30822.1"/>
    <property type="molecule type" value="Genomic_DNA"/>
</dbReference>
<dbReference type="OrthoDB" id="6316073at2"/>
<reference evidence="1 2" key="1">
    <citation type="submission" date="2018-01" db="EMBL/GenBank/DDBJ databases">
        <authorList>
            <person name="Paulsen S."/>
            <person name="Gram L.K."/>
        </authorList>
    </citation>
    <scope>NUCLEOTIDE SEQUENCE [LARGE SCALE GENOMIC DNA]</scope>
    <source>
        <strain evidence="1 2">S2676</strain>
    </source>
</reference>
<dbReference type="AlphaFoldDB" id="A0A5S3WPV0"/>
<sequence>MKLKLNKNHIKVLSGNSNTLPIMQTPNVAGGKHIEITHEQKYCGSGGGFGCTGGGCSTEV</sequence>
<dbReference type="Proteomes" id="UP000310249">
    <property type="component" value="Unassembled WGS sequence"/>
</dbReference>
<comment type="caution">
    <text evidence="1">The sequence shown here is derived from an EMBL/GenBank/DDBJ whole genome shotgun (WGS) entry which is preliminary data.</text>
</comment>
<proteinExistence type="predicted"/>
<organism evidence="1 2">
    <name type="scientific">Pseudoalteromonas rubra</name>
    <dbReference type="NCBI Taxonomy" id="43658"/>
    <lineage>
        <taxon>Bacteria</taxon>
        <taxon>Pseudomonadati</taxon>
        <taxon>Pseudomonadota</taxon>
        <taxon>Gammaproteobacteria</taxon>
        <taxon>Alteromonadales</taxon>
        <taxon>Pseudoalteromonadaceae</taxon>
        <taxon>Pseudoalteromonas</taxon>
    </lineage>
</organism>
<dbReference type="RefSeq" id="WP_138550978.1">
    <property type="nucleotide sequence ID" value="NZ_PNCH01000016.1"/>
</dbReference>
<reference evidence="2" key="2">
    <citation type="submission" date="2019-06" db="EMBL/GenBank/DDBJ databases">
        <title>Co-occurence of chitin degradation, pigmentation and bioactivity in marine Pseudoalteromonas.</title>
        <authorList>
            <person name="Sonnenschein E.C."/>
            <person name="Bech P.K."/>
        </authorList>
    </citation>
    <scope>NUCLEOTIDE SEQUENCE [LARGE SCALE GENOMIC DNA]</scope>
    <source>
        <strain evidence="2">S2676</strain>
    </source>
</reference>
<evidence type="ECO:0000313" key="2">
    <source>
        <dbReference type="Proteomes" id="UP000310249"/>
    </source>
</evidence>